<feature type="transmembrane region" description="Helical" evidence="1">
    <location>
        <begin position="30"/>
        <end position="54"/>
    </location>
</feature>
<evidence type="ECO:0000313" key="2">
    <source>
        <dbReference type="EMBL" id="CAD5211843.1"/>
    </source>
</evidence>
<dbReference type="Proteomes" id="UP000614601">
    <property type="component" value="Unassembled WGS sequence"/>
</dbReference>
<dbReference type="EMBL" id="CAJFDH010000002">
    <property type="protein sequence ID" value="CAD5211843.1"/>
    <property type="molecule type" value="Genomic_DNA"/>
</dbReference>
<name>A0A811K964_9BILA</name>
<keyword evidence="3" id="KW-1185">Reference proteome</keyword>
<proteinExistence type="predicted"/>
<evidence type="ECO:0000313" key="3">
    <source>
        <dbReference type="Proteomes" id="UP000614601"/>
    </source>
</evidence>
<keyword evidence="1" id="KW-0812">Transmembrane</keyword>
<keyword evidence="1" id="KW-1133">Transmembrane helix</keyword>
<dbReference type="OrthoDB" id="5782115at2759"/>
<protein>
    <submittedName>
        <fullName evidence="2">Uncharacterized protein</fullName>
    </submittedName>
</protein>
<dbReference type="AlphaFoldDB" id="A0A811K964"/>
<sequence>MGFIDPRDPRDPWAWRNTWTGEARTSYDELWVVIPLVVLVSIVVFLLLLPLIVYKMCPVLMPVKFKRRFETFMQVLHEIGKEKALKTTNEFSFDNPSFVRPNLHQVESGTSQQKVPVHLRASTRSFKKGMVTEDARSHVLTDINNYSFTRDLTSVI</sequence>
<comment type="caution">
    <text evidence="2">The sequence shown here is derived from an EMBL/GenBank/DDBJ whole genome shotgun (WGS) entry which is preliminary data.</text>
</comment>
<dbReference type="EMBL" id="CAJFCW020000002">
    <property type="protein sequence ID" value="CAG9094528.1"/>
    <property type="molecule type" value="Genomic_DNA"/>
</dbReference>
<dbReference type="Proteomes" id="UP000783686">
    <property type="component" value="Unassembled WGS sequence"/>
</dbReference>
<organism evidence="2 3">
    <name type="scientific">Bursaphelenchus okinawaensis</name>
    <dbReference type="NCBI Taxonomy" id="465554"/>
    <lineage>
        <taxon>Eukaryota</taxon>
        <taxon>Metazoa</taxon>
        <taxon>Ecdysozoa</taxon>
        <taxon>Nematoda</taxon>
        <taxon>Chromadorea</taxon>
        <taxon>Rhabditida</taxon>
        <taxon>Tylenchina</taxon>
        <taxon>Tylenchomorpha</taxon>
        <taxon>Aphelenchoidea</taxon>
        <taxon>Aphelenchoididae</taxon>
        <taxon>Bursaphelenchus</taxon>
    </lineage>
</organism>
<keyword evidence="1" id="KW-0472">Membrane</keyword>
<accession>A0A811K964</accession>
<evidence type="ECO:0000256" key="1">
    <source>
        <dbReference type="SAM" id="Phobius"/>
    </source>
</evidence>
<reference evidence="2" key="1">
    <citation type="submission" date="2020-09" db="EMBL/GenBank/DDBJ databases">
        <authorList>
            <person name="Kikuchi T."/>
        </authorList>
    </citation>
    <scope>NUCLEOTIDE SEQUENCE</scope>
    <source>
        <strain evidence="2">SH1</strain>
    </source>
</reference>
<gene>
    <name evidence="2" type="ORF">BOKJ2_LOCUS3904</name>
</gene>